<keyword evidence="14" id="KW-1208">Phospholipid metabolism</keyword>
<gene>
    <name evidence="19" type="ORF">PSTG_03075</name>
</gene>
<feature type="region of interest" description="Disordered" evidence="17">
    <location>
        <begin position="1"/>
        <end position="51"/>
    </location>
</feature>
<keyword evidence="20" id="KW-1185">Reference proteome</keyword>
<dbReference type="InterPro" id="IPR002587">
    <property type="entry name" value="Myo-inos-1-P_Synthase"/>
</dbReference>
<name>A0A0L0VWJ1_9BASI</name>
<evidence type="ECO:0000256" key="10">
    <source>
        <dbReference type="ARBA" id="ARBA00023027"/>
    </source>
</evidence>
<dbReference type="InterPro" id="IPR013021">
    <property type="entry name" value="Myo-inos-1-P_Synthase_GAPDH"/>
</dbReference>
<dbReference type="OrthoDB" id="2887at2759"/>
<comment type="similarity">
    <text evidence="5">Belongs to the myo-inositol 1-phosphate synthase family.</text>
</comment>
<evidence type="ECO:0000256" key="9">
    <source>
        <dbReference type="ARBA" id="ARBA00022550"/>
    </source>
</evidence>
<evidence type="ECO:0000256" key="5">
    <source>
        <dbReference type="ARBA" id="ARBA00010813"/>
    </source>
</evidence>
<comment type="caution">
    <text evidence="19">The sequence shown here is derived from an EMBL/GenBank/DDBJ whole genome shotgun (WGS) entry which is preliminary data.</text>
</comment>
<evidence type="ECO:0000256" key="8">
    <source>
        <dbReference type="ARBA" id="ARBA00022516"/>
    </source>
</evidence>
<evidence type="ECO:0000259" key="18">
    <source>
        <dbReference type="Pfam" id="PF01658"/>
    </source>
</evidence>
<dbReference type="SUPFAM" id="SSF55347">
    <property type="entry name" value="Glyceraldehyde-3-phosphate dehydrogenase-like, C-terminal domain"/>
    <property type="match status" value="1"/>
</dbReference>
<dbReference type="InterPro" id="IPR036291">
    <property type="entry name" value="NAD(P)-bd_dom_sf"/>
</dbReference>
<dbReference type="PIRSF" id="PIRSF015578">
    <property type="entry name" value="Myoinos-ppht_syn"/>
    <property type="match status" value="1"/>
</dbReference>
<dbReference type="Gene3D" id="3.40.50.720">
    <property type="entry name" value="NAD(P)-binding Rossmann-like Domain"/>
    <property type="match status" value="2"/>
</dbReference>
<dbReference type="AlphaFoldDB" id="A0A0L0VWJ1"/>
<dbReference type="GO" id="GO:0006021">
    <property type="term" value="P:inositol biosynthetic process"/>
    <property type="evidence" value="ECO:0007669"/>
    <property type="project" value="UniProtKB-UniPathway"/>
</dbReference>
<dbReference type="EC" id="5.5.1.4" evidence="6"/>
<evidence type="ECO:0000256" key="16">
    <source>
        <dbReference type="ARBA" id="ARBA00070063"/>
    </source>
</evidence>
<evidence type="ECO:0000256" key="4">
    <source>
        <dbReference type="ARBA" id="ARBA00005117"/>
    </source>
</evidence>
<evidence type="ECO:0000256" key="17">
    <source>
        <dbReference type="SAM" id="MobiDB-lite"/>
    </source>
</evidence>
<dbReference type="GO" id="GO:0004512">
    <property type="term" value="F:inositol-3-phosphate synthase activity"/>
    <property type="evidence" value="ECO:0007669"/>
    <property type="project" value="UniProtKB-EC"/>
</dbReference>
<comment type="pathway">
    <text evidence="4">Polyol metabolism; myo-inositol biosynthesis; myo-inositol from D-glucose 6-phosphate: step 1/2.</text>
</comment>
<protein>
    <recommendedName>
        <fullName evidence="16">Inositol-3-phosphate synthase</fullName>
        <ecNumber evidence="6">5.5.1.4</ecNumber>
    </recommendedName>
    <alternativeName>
        <fullName evidence="15">Myo-inositol 1-phosphate synthase</fullName>
    </alternativeName>
</protein>
<feature type="compositionally biased region" description="Polar residues" evidence="17">
    <location>
        <begin position="12"/>
        <end position="28"/>
    </location>
</feature>
<evidence type="ECO:0000313" key="19">
    <source>
        <dbReference type="EMBL" id="KNF03547.1"/>
    </source>
</evidence>
<dbReference type="Pfam" id="PF01658">
    <property type="entry name" value="Inos-1-P_synth"/>
    <property type="match status" value="1"/>
</dbReference>
<evidence type="ECO:0000256" key="3">
    <source>
        <dbReference type="ARBA" id="ARBA00004496"/>
    </source>
</evidence>
<evidence type="ECO:0000256" key="15">
    <source>
        <dbReference type="ARBA" id="ARBA00032949"/>
    </source>
</evidence>
<dbReference type="UniPathway" id="UPA00823">
    <property type="reaction ID" value="UER00787"/>
</dbReference>
<dbReference type="EMBL" id="AJIL01000016">
    <property type="protein sequence ID" value="KNF03547.1"/>
    <property type="molecule type" value="Genomic_DNA"/>
</dbReference>
<dbReference type="SUPFAM" id="SSF51735">
    <property type="entry name" value="NAD(P)-binding Rossmann-fold domains"/>
    <property type="match status" value="1"/>
</dbReference>
<evidence type="ECO:0000313" key="20">
    <source>
        <dbReference type="Proteomes" id="UP000054564"/>
    </source>
</evidence>
<comment type="cofactor">
    <cofactor evidence="2">
        <name>NAD(+)</name>
        <dbReference type="ChEBI" id="CHEBI:57540"/>
    </cofactor>
</comment>
<reference evidence="20" key="1">
    <citation type="submission" date="2014-03" db="EMBL/GenBank/DDBJ databases">
        <title>The Genome Sequence of Puccinia striiformis f. sp. tritici PST-78.</title>
        <authorList>
            <consortium name="The Broad Institute Genome Sequencing Platform"/>
            <person name="Cuomo C."/>
            <person name="Hulbert S."/>
            <person name="Chen X."/>
            <person name="Walker B."/>
            <person name="Young S.K."/>
            <person name="Zeng Q."/>
            <person name="Gargeya S."/>
            <person name="Fitzgerald M."/>
            <person name="Haas B."/>
            <person name="Abouelleil A."/>
            <person name="Alvarado L."/>
            <person name="Arachchi H.M."/>
            <person name="Berlin A.M."/>
            <person name="Chapman S.B."/>
            <person name="Goldberg J."/>
            <person name="Griggs A."/>
            <person name="Gujja S."/>
            <person name="Hansen M."/>
            <person name="Howarth C."/>
            <person name="Imamovic A."/>
            <person name="Larimer J."/>
            <person name="McCowan C."/>
            <person name="Montmayeur A."/>
            <person name="Murphy C."/>
            <person name="Neiman D."/>
            <person name="Pearson M."/>
            <person name="Priest M."/>
            <person name="Roberts A."/>
            <person name="Saif S."/>
            <person name="Shea T."/>
            <person name="Sisk P."/>
            <person name="Sykes S."/>
            <person name="Wortman J."/>
            <person name="Nusbaum C."/>
            <person name="Birren B."/>
        </authorList>
    </citation>
    <scope>NUCLEOTIDE SEQUENCE [LARGE SCALE GENOMIC DNA]</scope>
    <source>
        <strain evidence="20">race PST-78</strain>
    </source>
</reference>
<evidence type="ECO:0000256" key="13">
    <source>
        <dbReference type="ARBA" id="ARBA00023235"/>
    </source>
</evidence>
<dbReference type="Pfam" id="PF07994">
    <property type="entry name" value="NAD_binding_5"/>
    <property type="match status" value="1"/>
</dbReference>
<keyword evidence="12" id="KW-0594">Phospholipid biosynthesis</keyword>
<dbReference type="PANTHER" id="PTHR11510">
    <property type="entry name" value="MYO-INOSITOL-1 PHOSPHATE SYNTHASE"/>
    <property type="match status" value="1"/>
</dbReference>
<keyword evidence="10" id="KW-0520">NAD</keyword>
<dbReference type="FunFam" id="3.40.50.720:FF:000907">
    <property type="entry name" value="Probable myo-inositol 1-phosphate synthase (MIPS)"/>
    <property type="match status" value="1"/>
</dbReference>
<keyword evidence="11" id="KW-0443">Lipid metabolism</keyword>
<dbReference type="Proteomes" id="UP000054564">
    <property type="component" value="Unassembled WGS sequence"/>
</dbReference>
<evidence type="ECO:0000256" key="6">
    <source>
        <dbReference type="ARBA" id="ARBA00012125"/>
    </source>
</evidence>
<proteinExistence type="inferred from homology"/>
<dbReference type="GO" id="GO:0008654">
    <property type="term" value="P:phospholipid biosynthetic process"/>
    <property type="evidence" value="ECO:0007669"/>
    <property type="project" value="UniProtKB-KW"/>
</dbReference>
<sequence length="576" mass="63222">MSPPMALHNGHSVPTTNGHSNGASNGTSAAVPIVDPTAMRRPVDSVRVESEQTTYTDTHIVATSIHENTLVTRTPSGGYVLKPTKQAIEFKTERQVPTTGLMLVGWGGNNGTTVTATILANKHNISWRNREGIQTPNYIGSIVRASTLRLGSDAQTGKDVHIPLSDMLPMVHPNDLVIGGWDISGMPLDQAMRRAKVMEWDLQDQLNPLMSQMKPLPSVYYPDFINANQEERADNVLPGNNKQAHLDQIRKDIRDFKAANKLDKVIVLWTANTERYSELIPGINDTARNLEKAVVNNHDEVSPSTIFAMACIYEGVPYINGAPQNTFVPGCIQLAEELGGFIGGDDFKSGQTKIKSCLAEFLVNSGIKPLSIASYNHLGNNDGRNLNAQKTFRSKEISKSSVVDDMVEANHLLYKPLLEAPKGEKKIEGGGQTRKTEHPDHCVVIKYMPSVGDDKVALDEYYSELAMGGRNKIVISNTCQDSLLAIPLIIDLVIITELLTRVQYRKPSGNSTEESDYQKIYPVLSLLSSMLKAPLVKPGTDVINGAARQRAAIDHFLRALIGLQPLTEWEQSKIMA</sequence>
<organism evidence="19 20">
    <name type="scientific">Puccinia striiformis f. sp. tritici PST-78</name>
    <dbReference type="NCBI Taxonomy" id="1165861"/>
    <lineage>
        <taxon>Eukaryota</taxon>
        <taxon>Fungi</taxon>
        <taxon>Dikarya</taxon>
        <taxon>Basidiomycota</taxon>
        <taxon>Pucciniomycotina</taxon>
        <taxon>Pucciniomycetes</taxon>
        <taxon>Pucciniales</taxon>
        <taxon>Pucciniaceae</taxon>
        <taxon>Puccinia</taxon>
    </lineage>
</organism>
<comment type="catalytic activity">
    <reaction evidence="1">
        <text>D-glucose 6-phosphate = 1D-myo-inositol 3-phosphate</text>
        <dbReference type="Rhea" id="RHEA:10716"/>
        <dbReference type="ChEBI" id="CHEBI:58401"/>
        <dbReference type="ChEBI" id="CHEBI:61548"/>
        <dbReference type="EC" id="5.5.1.4"/>
    </reaction>
</comment>
<evidence type="ECO:0000256" key="2">
    <source>
        <dbReference type="ARBA" id="ARBA00001911"/>
    </source>
</evidence>
<evidence type="ECO:0000256" key="11">
    <source>
        <dbReference type="ARBA" id="ARBA00023098"/>
    </source>
</evidence>
<dbReference type="GO" id="GO:0005737">
    <property type="term" value="C:cytoplasm"/>
    <property type="evidence" value="ECO:0007669"/>
    <property type="project" value="UniProtKB-SubCell"/>
</dbReference>
<comment type="subcellular location">
    <subcellularLocation>
        <location evidence="3">Cytoplasm</location>
    </subcellularLocation>
</comment>
<dbReference type="STRING" id="1165861.A0A0L0VWJ1"/>
<evidence type="ECO:0000256" key="12">
    <source>
        <dbReference type="ARBA" id="ARBA00023209"/>
    </source>
</evidence>
<dbReference type="FunFam" id="3.40.50.720:FF:000334">
    <property type="entry name" value="Inositol-3-phosphate synthase"/>
    <property type="match status" value="1"/>
</dbReference>
<keyword evidence="9" id="KW-0398">Inositol biosynthesis</keyword>
<evidence type="ECO:0000256" key="14">
    <source>
        <dbReference type="ARBA" id="ARBA00023264"/>
    </source>
</evidence>
<feature type="compositionally biased region" description="Basic and acidic residues" evidence="17">
    <location>
        <begin position="41"/>
        <end position="50"/>
    </location>
</feature>
<keyword evidence="7" id="KW-0963">Cytoplasm</keyword>
<accession>A0A0L0VWJ1</accession>
<evidence type="ECO:0000256" key="7">
    <source>
        <dbReference type="ARBA" id="ARBA00022490"/>
    </source>
</evidence>
<evidence type="ECO:0000256" key="1">
    <source>
        <dbReference type="ARBA" id="ARBA00000113"/>
    </source>
</evidence>
<keyword evidence="13" id="KW-0413">Isomerase</keyword>
<feature type="domain" description="Myo-inositol-1-phosphate synthase GAPDH-like" evidence="18">
    <location>
        <begin position="350"/>
        <end position="482"/>
    </location>
</feature>
<keyword evidence="8" id="KW-0444">Lipid biosynthesis</keyword>